<dbReference type="AlphaFoldDB" id="A0A976FG61"/>
<sequence length="391" mass="41184">MADELIIKVVSGASESLHVNVDLATTSVLALKQHIETKNAQQYPLSAQRLIFQGQILQDDKLLTDYRVTAGCALHLTLTPGTTAGPATACASSAPPAELRTFLQQMRAAEPPEQYATAVRTLQKICANVVDHPNEEKYRKLRVDNSVLKAKLLDRTAGQDCVKLLGFQEAVQANHVVLVPTPERWENLVACKAVIDSTAVALDGPAPAAALPFGAAPSSGNRGLGGDFAAQAQSVLQNPAMLQTMMNNPMVQQVAQQNPMLAQVLQNPSFLAQSMQVLQQNPGMLQQMSQMMSDPNGMARMQQMMAGGGLGSSSFGAAAPLSAAATNPFSVGDNLFASNLSAPAPPASTPAPVSSSSPIPTSSAATSTDHSNEAYDEDEIARAIARSLQDE</sequence>
<dbReference type="KEGG" id="blac:94352187"/>
<dbReference type="PROSITE" id="PS50053">
    <property type="entry name" value="UBIQUITIN_2"/>
    <property type="match status" value="1"/>
</dbReference>
<reference evidence="3 4" key="1">
    <citation type="journal article" date="2021" name="Genome Biol.">
        <title>AFLAP: assembly-free linkage analysis pipeline using k-mers from genome sequencing data.</title>
        <authorList>
            <person name="Fletcher K."/>
            <person name="Zhang L."/>
            <person name="Gil J."/>
            <person name="Han R."/>
            <person name="Cavanaugh K."/>
            <person name="Michelmore R."/>
        </authorList>
    </citation>
    <scope>NUCLEOTIDE SEQUENCE [LARGE SCALE GENOMIC DNA]</scope>
    <source>
        <strain evidence="3 4">SF5</strain>
    </source>
</reference>
<evidence type="ECO:0000313" key="4">
    <source>
        <dbReference type="Proteomes" id="UP000294530"/>
    </source>
</evidence>
<dbReference type="Pfam" id="PF09409">
    <property type="entry name" value="PUB"/>
    <property type="match status" value="1"/>
</dbReference>
<dbReference type="PANTHER" id="PTHR10677:SF3">
    <property type="entry name" value="FI07626P-RELATED"/>
    <property type="match status" value="1"/>
</dbReference>
<dbReference type="RefSeq" id="XP_067815671.1">
    <property type="nucleotide sequence ID" value="XM_067966516.1"/>
</dbReference>
<proteinExistence type="predicted"/>
<dbReference type="Proteomes" id="UP000294530">
    <property type="component" value="Unassembled WGS sequence"/>
</dbReference>
<dbReference type="GO" id="GO:0031593">
    <property type="term" value="F:polyubiquitin modification-dependent protein binding"/>
    <property type="evidence" value="ECO:0007669"/>
    <property type="project" value="TreeGrafter"/>
</dbReference>
<dbReference type="SMART" id="SM00580">
    <property type="entry name" value="PUG"/>
    <property type="match status" value="1"/>
</dbReference>
<dbReference type="InterPro" id="IPR018997">
    <property type="entry name" value="PUB_domain"/>
</dbReference>
<dbReference type="Gene3D" id="3.10.20.90">
    <property type="entry name" value="Phosphatidylinositol 3-kinase Catalytic Subunit, Chain A, domain 1"/>
    <property type="match status" value="1"/>
</dbReference>
<dbReference type="GO" id="GO:0005829">
    <property type="term" value="C:cytosol"/>
    <property type="evidence" value="ECO:0007669"/>
    <property type="project" value="TreeGrafter"/>
</dbReference>
<dbReference type="GeneID" id="94352187"/>
<gene>
    <name evidence="3" type="ORF">CCR75_008464</name>
</gene>
<dbReference type="EMBL" id="SHOA02000018">
    <property type="protein sequence ID" value="TDH66172.1"/>
    <property type="molecule type" value="Genomic_DNA"/>
</dbReference>
<comment type="caution">
    <text evidence="3">The sequence shown here is derived from an EMBL/GenBank/DDBJ whole genome shotgun (WGS) entry which is preliminary data.</text>
</comment>
<keyword evidence="4" id="KW-1185">Reference proteome</keyword>
<organism evidence="3 4">
    <name type="scientific">Bremia lactucae</name>
    <name type="common">Lettuce downy mildew</name>
    <dbReference type="NCBI Taxonomy" id="4779"/>
    <lineage>
        <taxon>Eukaryota</taxon>
        <taxon>Sar</taxon>
        <taxon>Stramenopiles</taxon>
        <taxon>Oomycota</taxon>
        <taxon>Peronosporomycetes</taxon>
        <taxon>Peronosporales</taxon>
        <taxon>Peronosporaceae</taxon>
        <taxon>Bremia</taxon>
    </lineage>
</organism>
<dbReference type="CDD" id="cd17039">
    <property type="entry name" value="Ubl_ubiquitin_like"/>
    <property type="match status" value="1"/>
</dbReference>
<dbReference type="PANTHER" id="PTHR10677">
    <property type="entry name" value="UBIQUILIN"/>
    <property type="match status" value="1"/>
</dbReference>
<protein>
    <recommendedName>
        <fullName evidence="2">Ubiquitin-like domain-containing protein</fullName>
    </recommendedName>
</protein>
<accession>A0A976FG61</accession>
<evidence type="ECO:0000313" key="3">
    <source>
        <dbReference type="EMBL" id="TDH66172.1"/>
    </source>
</evidence>
<dbReference type="Pfam" id="PF00240">
    <property type="entry name" value="ubiquitin"/>
    <property type="match status" value="1"/>
</dbReference>
<dbReference type="SMART" id="SM00213">
    <property type="entry name" value="UBQ"/>
    <property type="match status" value="1"/>
</dbReference>
<evidence type="ECO:0000256" key="1">
    <source>
        <dbReference type="SAM" id="MobiDB-lite"/>
    </source>
</evidence>
<feature type="domain" description="Ubiquitin-like" evidence="2">
    <location>
        <begin position="25"/>
        <end position="79"/>
    </location>
</feature>
<name>A0A976FG61_BRELC</name>
<dbReference type="OrthoDB" id="267397at2759"/>
<feature type="region of interest" description="Disordered" evidence="1">
    <location>
        <begin position="343"/>
        <end position="391"/>
    </location>
</feature>
<evidence type="ECO:0000259" key="2">
    <source>
        <dbReference type="PROSITE" id="PS50053"/>
    </source>
</evidence>
<dbReference type="GO" id="GO:0006511">
    <property type="term" value="P:ubiquitin-dependent protein catabolic process"/>
    <property type="evidence" value="ECO:0007669"/>
    <property type="project" value="TreeGrafter"/>
</dbReference>
<dbReference type="InterPro" id="IPR036339">
    <property type="entry name" value="PUB-like_dom_sf"/>
</dbReference>
<dbReference type="Gene3D" id="1.20.58.2190">
    <property type="match status" value="1"/>
</dbReference>
<dbReference type="SMART" id="SM00727">
    <property type="entry name" value="STI1"/>
    <property type="match status" value="2"/>
</dbReference>
<dbReference type="SUPFAM" id="SSF54236">
    <property type="entry name" value="Ubiquitin-like"/>
    <property type="match status" value="1"/>
</dbReference>
<dbReference type="InterPro" id="IPR029071">
    <property type="entry name" value="Ubiquitin-like_domsf"/>
</dbReference>
<dbReference type="InterPro" id="IPR000626">
    <property type="entry name" value="Ubiquitin-like_dom"/>
</dbReference>
<dbReference type="Pfam" id="PF23195">
    <property type="entry name" value="UBQLN1"/>
    <property type="match status" value="1"/>
</dbReference>
<dbReference type="InterPro" id="IPR015496">
    <property type="entry name" value="Ubiquilin"/>
</dbReference>
<dbReference type="CDD" id="cd09212">
    <property type="entry name" value="PUB"/>
    <property type="match status" value="1"/>
</dbReference>
<feature type="compositionally biased region" description="Low complexity" evidence="1">
    <location>
        <begin position="350"/>
        <end position="368"/>
    </location>
</feature>
<dbReference type="SUPFAM" id="SSF143503">
    <property type="entry name" value="PUG domain-like"/>
    <property type="match status" value="1"/>
</dbReference>
<dbReference type="InterPro" id="IPR006636">
    <property type="entry name" value="STI1_HS-bd"/>
</dbReference>